<protein>
    <submittedName>
        <fullName evidence="2">Uncharacterized protein</fullName>
    </submittedName>
</protein>
<keyword evidence="1" id="KW-1133">Transmembrane helix</keyword>
<feature type="transmembrane region" description="Helical" evidence="1">
    <location>
        <begin position="81"/>
        <end position="103"/>
    </location>
</feature>
<keyword evidence="1" id="KW-0812">Transmembrane</keyword>
<evidence type="ECO:0000313" key="3">
    <source>
        <dbReference type="Proteomes" id="UP000445000"/>
    </source>
</evidence>
<evidence type="ECO:0000313" key="2">
    <source>
        <dbReference type="EMBL" id="GFE83252.1"/>
    </source>
</evidence>
<accession>A0A829YKC0</accession>
<dbReference type="AlphaFoldDB" id="A0A829YKC0"/>
<reference evidence="3" key="1">
    <citation type="submission" date="2020-01" db="EMBL/GenBank/DDBJ databases">
        <title>'Steroidobacter agaridevorans' sp. nov., agar-degrading bacteria isolated from rhizosphere soils.</title>
        <authorList>
            <person name="Ikenaga M."/>
            <person name="Kataoka M."/>
            <person name="Murouchi A."/>
            <person name="Katsuragi S."/>
            <person name="Sakai M."/>
        </authorList>
    </citation>
    <scope>NUCLEOTIDE SEQUENCE [LARGE SCALE GENOMIC DNA]</scope>
    <source>
        <strain evidence="3">YU21-B</strain>
    </source>
</reference>
<evidence type="ECO:0000256" key="1">
    <source>
        <dbReference type="SAM" id="Phobius"/>
    </source>
</evidence>
<sequence>MRARGFWLILETVVAYAVPAYHWIWGVIMLPLWLWGAASAESTSIWFIASLIGGVLGAIGVVGLLTVAIAREPVSTLNFSLLALLSCAGLLAVWAMMTGLFAGFSLDPFSLVAIVAPTACTVHLLVLCARLIGAEVQPFPH</sequence>
<gene>
    <name evidence="2" type="ORF">GCM10011487_52520</name>
</gene>
<keyword evidence="3" id="KW-1185">Reference proteome</keyword>
<organism evidence="2 3">
    <name type="scientific">Steroidobacter agaridevorans</name>
    <dbReference type="NCBI Taxonomy" id="2695856"/>
    <lineage>
        <taxon>Bacteria</taxon>
        <taxon>Pseudomonadati</taxon>
        <taxon>Pseudomonadota</taxon>
        <taxon>Gammaproteobacteria</taxon>
        <taxon>Steroidobacterales</taxon>
        <taxon>Steroidobacteraceae</taxon>
        <taxon>Steroidobacter</taxon>
    </lineage>
</organism>
<feature type="transmembrane region" description="Helical" evidence="1">
    <location>
        <begin position="7"/>
        <end position="33"/>
    </location>
</feature>
<dbReference type="EMBL" id="BLJN01000006">
    <property type="protein sequence ID" value="GFE83252.1"/>
    <property type="molecule type" value="Genomic_DNA"/>
</dbReference>
<dbReference type="Proteomes" id="UP000445000">
    <property type="component" value="Unassembled WGS sequence"/>
</dbReference>
<keyword evidence="1" id="KW-0472">Membrane</keyword>
<comment type="caution">
    <text evidence="2">The sequence shown here is derived from an EMBL/GenBank/DDBJ whole genome shotgun (WGS) entry which is preliminary data.</text>
</comment>
<proteinExistence type="predicted"/>
<feature type="transmembrane region" description="Helical" evidence="1">
    <location>
        <begin position="109"/>
        <end position="132"/>
    </location>
</feature>
<feature type="transmembrane region" description="Helical" evidence="1">
    <location>
        <begin position="45"/>
        <end position="69"/>
    </location>
</feature>
<name>A0A829YKC0_9GAMM</name>